<keyword evidence="2" id="KW-1185">Reference proteome</keyword>
<accession>A0A0A1W1N4</accession>
<dbReference type="OrthoDB" id="7408726at2"/>
<organism evidence="1 2">
    <name type="scientific">Sphingomonas parapaucimobilis NBRC 15100</name>
    <dbReference type="NCBI Taxonomy" id="1219049"/>
    <lineage>
        <taxon>Bacteria</taxon>
        <taxon>Pseudomonadati</taxon>
        <taxon>Pseudomonadota</taxon>
        <taxon>Alphaproteobacteria</taxon>
        <taxon>Sphingomonadales</taxon>
        <taxon>Sphingomonadaceae</taxon>
        <taxon>Sphingomonas</taxon>
    </lineage>
</organism>
<proteinExistence type="predicted"/>
<dbReference type="RefSeq" id="WP_042482275.1">
    <property type="nucleotide sequence ID" value="NZ_BBPI01000001.1"/>
</dbReference>
<name>A0A0A1W1N4_9SPHN</name>
<sequence length="206" mass="22501">MSKPFVPAEDARQLTRDEIKAELVRIDMAPGAAMTRCADQFAADYPGEGRDLLQTAIVGALTTRTCREGVSGERFLAGIMRSIASTHRRARERRGEDVVSLPVEVLAEQMAMGGYTVLAADDVIEIERVRLVCERILDQLSAASPRQAALVDGIGLGLRGQALADHLGLSMQDLATVRRALKRHAQRLWIDFDTQIFRSEASAGAQ</sequence>
<gene>
    <name evidence="1" type="ORF">SP5_001_00080</name>
</gene>
<dbReference type="AlphaFoldDB" id="A0A0A1W1N4"/>
<dbReference type="Proteomes" id="UP000032305">
    <property type="component" value="Unassembled WGS sequence"/>
</dbReference>
<dbReference type="EMBL" id="BBPI01000001">
    <property type="protein sequence ID" value="GAL99309.1"/>
    <property type="molecule type" value="Genomic_DNA"/>
</dbReference>
<evidence type="ECO:0000313" key="1">
    <source>
        <dbReference type="EMBL" id="GAL99309.1"/>
    </source>
</evidence>
<evidence type="ECO:0000313" key="2">
    <source>
        <dbReference type="Proteomes" id="UP000032305"/>
    </source>
</evidence>
<protein>
    <submittedName>
        <fullName evidence="1">Uncharacterized protein</fullName>
    </submittedName>
</protein>
<reference evidence="1 2" key="1">
    <citation type="submission" date="2014-11" db="EMBL/GenBank/DDBJ databases">
        <title>Whole genome shotgun sequence of Sphingomonas parapaucimobilis NBRC 15100.</title>
        <authorList>
            <person name="Katano-Makiyama Y."/>
            <person name="Hosoyama A."/>
            <person name="Hashimoto M."/>
            <person name="Hosoyama Y."/>
            <person name="Noguchi M."/>
            <person name="Numata M."/>
            <person name="Tsuchikane K."/>
            <person name="Hirakata S."/>
            <person name="Uohara A."/>
            <person name="Shimodaira J."/>
            <person name="Ohji S."/>
            <person name="Ichikawa N."/>
            <person name="Kimura A."/>
            <person name="Yamazoe A."/>
            <person name="Fujita N."/>
        </authorList>
    </citation>
    <scope>NUCLEOTIDE SEQUENCE [LARGE SCALE GENOMIC DNA]</scope>
    <source>
        <strain evidence="1 2">NBRC 15100</strain>
    </source>
</reference>
<comment type="caution">
    <text evidence="1">The sequence shown here is derived from an EMBL/GenBank/DDBJ whole genome shotgun (WGS) entry which is preliminary data.</text>
</comment>